<feature type="compositionally biased region" description="Basic and acidic residues" evidence="1">
    <location>
        <begin position="379"/>
        <end position="397"/>
    </location>
</feature>
<dbReference type="SUPFAM" id="SSF56219">
    <property type="entry name" value="DNase I-like"/>
    <property type="match status" value="1"/>
</dbReference>
<dbReference type="CDD" id="cd06222">
    <property type="entry name" value="RNase_H_like"/>
    <property type="match status" value="1"/>
</dbReference>
<evidence type="ECO:0000259" key="3">
    <source>
        <dbReference type="Pfam" id="PF14111"/>
    </source>
</evidence>
<evidence type="ECO:0000313" key="5">
    <source>
        <dbReference type="Proteomes" id="UP001234989"/>
    </source>
</evidence>
<feature type="domain" description="Reverse transcriptase zinc-binding" evidence="2">
    <location>
        <begin position="1256"/>
        <end position="1319"/>
    </location>
</feature>
<gene>
    <name evidence="4" type="ORF">MTR67_044693</name>
</gene>
<sequence>MANLAGGQPPLEVVPLVHVLSNKLLTGEMSYATTLQPTMTTRAPVPIKPLSLLHGEPKVIWEEEKVSQMIVNEDLEYAVVGKFSYRWPDIQELRKIIPKQCELKGDVNIGLLCNRYVLIWASRMEDYVNLLSKPIFYIAHRNWYYPMRTFKWDPFFDPLKEMSIAVAWISLPALPPNFFGKETIFLIAAAVGKPLQVDTATSNKTRPSCARVKVEVDLMGEFLKRVNVGIKKKSGEIVAKWVTIRYDYLPKYCKNCKLQGHNEKECFVLHPELYPKEEDVSEKEATAKEKMKKDGGQEKAKEETNVILGNKFDALTEEEGKEESKQQQNERDTTSMNSEGKDVMSKGLGKTKKWVEEIFGAQREEGELPVKSNKIEGATIEREDSVKESMQKNDKTGEASIKIISKDTDTQEKNNMEEVKGKKEVNSKDDKSEQINVEEKPPNPPNADHTNLEGEGSSTNKTDESTNEEWELVSLRQMQKEPDKTFENRDEEKDENIMENIAEVSKDGDLSPRHIKELRTGRKINKPEDQSALKILLIVIDLNKRNKLSYIALLEPFKGPHELENYRRRLGMANAMANLSSKIWVFWNDEWVGNVLSDSHQQLSIIFKNQVLQKEICVTAVYARCNALDRLELWDELENISINSDISWIVGGDFNVVLDASEKLGGLPVTNIEIVDFAHCVNVCALNEIKYTGSSYTWWNGRIEDECIFKRLDRVFGNLVFLQQFPVSEVQHLVREGLDHAPLLLQCNSNNERVSKPFRFLNFWVKHGEFLRVVRENWEMDIQGGPFYIVKEQMNRLKRVLSKWSKESYGDIFQKVSTLEDVIKVKEVQLEVHCSDENMRDLNKAEEELQNFISWKRIFGNKNQAYDRVSWFYLIKVMRRLGFTERIIDMVWRLISNNWYSVLVNGKSYGFFSSSRGLKQWDPLSPTLFIIAAEVLSRSLNRLNENSKFIGYEKLSGQLINLNKSFLYLHEKVPIVVRNRIRRITGIATGSFPFTYLGCPIFYGRKKKCHFEDLIKKISRRVMTWHSKLLSHGGRYVLVKNILQSMPIYLMSAMNPPKGVIDQIHKIMAKFFWSKMRGIKGKYWVAWEDLCLPKEEGGLGFRSLHGVADSLFAKLWWNFRVSSGSLWAHYMWNKYCKKKHPVIAQGVGGSHVWRKMIQIRDEVEHNIWWQVKSGEASFWFDNWTKQGSLYYVEDRGSEEEDIEVREFINGGRWDIFKLWQYVSDEMVEHIVESINPLIEEEERDTPWWMGDSSGTFSVKSAWNLLRHKKERLEIFNYIWNKGLLFKLNFFLWRIWKGRIPTDDNLQRMRIHMVSRCTAMENMRLPHVIMSWWYSEGPSKLRMVYKTLPTVITWVLWRRRNDRKHGGDLTLHVKWEMPCEGVIKCNTDEACRGNPGTGTYGFCLRNTVGDLIYAEAEKIGVTTNVEA</sequence>
<dbReference type="Gene3D" id="3.60.10.10">
    <property type="entry name" value="Endonuclease/exonuclease/phosphatase"/>
    <property type="match status" value="1"/>
</dbReference>
<dbReference type="Proteomes" id="UP001234989">
    <property type="component" value="Chromosome 10"/>
</dbReference>
<dbReference type="InterPro" id="IPR044730">
    <property type="entry name" value="RNase_H-like_dom_plant"/>
</dbReference>
<dbReference type="PANTHER" id="PTHR33116">
    <property type="entry name" value="REVERSE TRANSCRIPTASE ZINC-BINDING DOMAIN-CONTAINING PROTEIN-RELATED-RELATED"/>
    <property type="match status" value="1"/>
</dbReference>
<feature type="compositionally biased region" description="Basic and acidic residues" evidence="1">
    <location>
        <begin position="278"/>
        <end position="304"/>
    </location>
</feature>
<dbReference type="InterPro" id="IPR026960">
    <property type="entry name" value="RVT-Znf"/>
</dbReference>
<dbReference type="InterPro" id="IPR025558">
    <property type="entry name" value="DUF4283"/>
</dbReference>
<dbReference type="EMBL" id="CP133621">
    <property type="protein sequence ID" value="WMV51308.1"/>
    <property type="molecule type" value="Genomic_DNA"/>
</dbReference>
<organism evidence="4 5">
    <name type="scientific">Solanum verrucosum</name>
    <dbReference type="NCBI Taxonomy" id="315347"/>
    <lineage>
        <taxon>Eukaryota</taxon>
        <taxon>Viridiplantae</taxon>
        <taxon>Streptophyta</taxon>
        <taxon>Embryophyta</taxon>
        <taxon>Tracheophyta</taxon>
        <taxon>Spermatophyta</taxon>
        <taxon>Magnoliopsida</taxon>
        <taxon>eudicotyledons</taxon>
        <taxon>Gunneridae</taxon>
        <taxon>Pentapetalae</taxon>
        <taxon>asterids</taxon>
        <taxon>lamiids</taxon>
        <taxon>Solanales</taxon>
        <taxon>Solanaceae</taxon>
        <taxon>Solanoideae</taxon>
        <taxon>Solaneae</taxon>
        <taxon>Solanum</taxon>
    </lineage>
</organism>
<dbReference type="Pfam" id="PF14111">
    <property type="entry name" value="DUF4283"/>
    <property type="match status" value="1"/>
</dbReference>
<name>A0AAF0UQZ1_SOLVR</name>
<feature type="compositionally biased region" description="Basic and acidic residues" evidence="1">
    <location>
        <begin position="404"/>
        <end position="441"/>
    </location>
</feature>
<feature type="domain" description="DUF4283" evidence="3">
    <location>
        <begin position="72"/>
        <end position="158"/>
    </location>
</feature>
<dbReference type="PANTHER" id="PTHR33116:SF67">
    <property type="entry name" value="REVERSE TRANSCRIPTASE"/>
    <property type="match status" value="1"/>
</dbReference>
<evidence type="ECO:0000259" key="2">
    <source>
        <dbReference type="Pfam" id="PF13966"/>
    </source>
</evidence>
<accession>A0AAF0UQZ1</accession>
<feature type="compositionally biased region" description="Basic and acidic residues" evidence="1">
    <location>
        <begin position="322"/>
        <end position="344"/>
    </location>
</feature>
<keyword evidence="5" id="KW-1185">Reference proteome</keyword>
<reference evidence="4" key="1">
    <citation type="submission" date="2023-08" db="EMBL/GenBank/DDBJ databases">
        <title>A de novo genome assembly of Solanum verrucosum Schlechtendal, a Mexican diploid species geographically isolated from the other diploid A-genome species in potato relatives.</title>
        <authorList>
            <person name="Hosaka K."/>
        </authorList>
    </citation>
    <scope>NUCLEOTIDE SEQUENCE</scope>
    <source>
        <tissue evidence="4">Young leaves</tissue>
    </source>
</reference>
<protein>
    <submittedName>
        <fullName evidence="4">Uncharacterized protein</fullName>
    </submittedName>
</protein>
<feature type="region of interest" description="Disordered" evidence="1">
    <location>
        <begin position="278"/>
        <end position="471"/>
    </location>
</feature>
<dbReference type="InterPro" id="IPR036691">
    <property type="entry name" value="Endo/exonu/phosph_ase_sf"/>
</dbReference>
<proteinExistence type="predicted"/>
<dbReference type="Pfam" id="PF13966">
    <property type="entry name" value="zf-RVT"/>
    <property type="match status" value="1"/>
</dbReference>
<evidence type="ECO:0000313" key="4">
    <source>
        <dbReference type="EMBL" id="WMV51308.1"/>
    </source>
</evidence>
<evidence type="ECO:0000256" key="1">
    <source>
        <dbReference type="SAM" id="MobiDB-lite"/>
    </source>
</evidence>